<feature type="compositionally biased region" description="Polar residues" evidence="1">
    <location>
        <begin position="145"/>
        <end position="154"/>
    </location>
</feature>
<name>A0A9W8ZEQ0_9PLEO</name>
<feature type="compositionally biased region" description="Low complexity" evidence="1">
    <location>
        <begin position="250"/>
        <end position="263"/>
    </location>
</feature>
<dbReference type="OrthoDB" id="10257314at2759"/>
<keyword evidence="3" id="KW-1185">Reference proteome</keyword>
<reference evidence="2" key="1">
    <citation type="submission" date="2022-10" db="EMBL/GenBank/DDBJ databases">
        <title>Tapping the CABI collections for fungal endophytes: first genome assemblies for Collariella, Neodidymelliopsis, Ascochyta clinopodiicola, Didymella pomorum, Didymosphaeria variabile, Neocosmospora piperis and Neocucurbitaria cava.</title>
        <authorList>
            <person name="Hill R."/>
        </authorList>
    </citation>
    <scope>NUCLEOTIDE SEQUENCE</scope>
    <source>
        <strain evidence="2">IMI 355091</strain>
    </source>
</reference>
<evidence type="ECO:0000256" key="1">
    <source>
        <dbReference type="SAM" id="MobiDB-lite"/>
    </source>
</evidence>
<gene>
    <name evidence="2" type="ORF">N0V91_005383</name>
</gene>
<organism evidence="2 3">
    <name type="scientific">Didymella pomorum</name>
    <dbReference type="NCBI Taxonomy" id="749634"/>
    <lineage>
        <taxon>Eukaryota</taxon>
        <taxon>Fungi</taxon>
        <taxon>Dikarya</taxon>
        <taxon>Ascomycota</taxon>
        <taxon>Pezizomycotina</taxon>
        <taxon>Dothideomycetes</taxon>
        <taxon>Pleosporomycetidae</taxon>
        <taxon>Pleosporales</taxon>
        <taxon>Pleosporineae</taxon>
        <taxon>Didymellaceae</taxon>
        <taxon>Didymella</taxon>
    </lineage>
</organism>
<proteinExistence type="predicted"/>
<feature type="region of interest" description="Disordered" evidence="1">
    <location>
        <begin position="141"/>
        <end position="178"/>
    </location>
</feature>
<feature type="compositionally biased region" description="Basic and acidic residues" evidence="1">
    <location>
        <begin position="225"/>
        <end position="237"/>
    </location>
</feature>
<dbReference type="Proteomes" id="UP001140510">
    <property type="component" value="Unassembled WGS sequence"/>
</dbReference>
<feature type="compositionally biased region" description="Basic and acidic residues" evidence="1">
    <location>
        <begin position="288"/>
        <end position="301"/>
    </location>
</feature>
<sequence>MLSSTRNIYRQTFADPGNILLKKSLVSTFASSEDRTDEDEMLLIQPRKRSRAIPDTNNHATSHPASWQAQINEASLDARFSIDAGPFESVTSMQSRSRTLSKTAIADLTLEELQKLSGIIEERIQIKKRFNSTPLRRIIARQASRHASSSTAPTTVEPGSYTASETDTLVNTSTPDSVISDREPIEVRRNRYNDTPLRRIIARQAPMIEQEELGRPVQASAQSRFEPEPQEARRARYNDTPLRRIVYRQTSSSSSLSTASVSTNKPVPRSNTPLRRILSRQVSAQTVPRKEDDNASDRADSVIDADSPIRSRTTAQTTSVVLNDEARIRVYEMDIWNLKSRARPVTPTSSSPSFGAEALRGRVALNDEARIRVWEEEVWAKTTVPPSFSEKKEKTKGTTVTVTEVVVETEKPTRIVVDSKGSPLRRILQRQTSKDWRATARVGVV</sequence>
<accession>A0A9W8ZEQ0</accession>
<comment type="caution">
    <text evidence="2">The sequence shown here is derived from an EMBL/GenBank/DDBJ whole genome shotgun (WGS) entry which is preliminary data.</text>
</comment>
<protein>
    <submittedName>
        <fullName evidence="2">Uncharacterized protein</fullName>
    </submittedName>
</protein>
<dbReference type="AlphaFoldDB" id="A0A9W8ZEQ0"/>
<feature type="region of interest" description="Disordered" evidence="1">
    <location>
        <begin position="211"/>
        <end position="306"/>
    </location>
</feature>
<dbReference type="EMBL" id="JAPEVA010000036">
    <property type="protein sequence ID" value="KAJ4405224.1"/>
    <property type="molecule type" value="Genomic_DNA"/>
</dbReference>
<evidence type="ECO:0000313" key="2">
    <source>
        <dbReference type="EMBL" id="KAJ4405224.1"/>
    </source>
</evidence>
<feature type="compositionally biased region" description="Polar residues" evidence="1">
    <location>
        <begin position="161"/>
        <end position="177"/>
    </location>
</feature>
<evidence type="ECO:0000313" key="3">
    <source>
        <dbReference type="Proteomes" id="UP001140510"/>
    </source>
</evidence>